<organism evidence="11 12">
    <name type="scientific">Eptatretus burgeri</name>
    <name type="common">Inshore hagfish</name>
    <dbReference type="NCBI Taxonomy" id="7764"/>
    <lineage>
        <taxon>Eukaryota</taxon>
        <taxon>Metazoa</taxon>
        <taxon>Chordata</taxon>
        <taxon>Craniata</taxon>
        <taxon>Vertebrata</taxon>
        <taxon>Cyclostomata</taxon>
        <taxon>Myxini</taxon>
        <taxon>Myxiniformes</taxon>
        <taxon>Myxinidae</taxon>
        <taxon>Eptatretinae</taxon>
        <taxon>Eptatretus</taxon>
    </lineage>
</organism>
<feature type="domain" description="Tyrosine-protein phosphatase" evidence="9">
    <location>
        <begin position="6"/>
        <end position="149"/>
    </location>
</feature>
<accession>A0A8C4QV60</accession>
<dbReference type="FunFam" id="3.90.190.10:FF:000048">
    <property type="entry name" value="dual specificity protein phosphatase 22 isoform X1"/>
    <property type="match status" value="1"/>
</dbReference>
<dbReference type="GO" id="GO:0007165">
    <property type="term" value="P:signal transduction"/>
    <property type="evidence" value="ECO:0007669"/>
    <property type="project" value="TreeGrafter"/>
</dbReference>
<dbReference type="GO" id="GO:0030155">
    <property type="term" value="P:regulation of cell adhesion"/>
    <property type="evidence" value="ECO:0007669"/>
    <property type="project" value="UniProtKB-ARBA"/>
</dbReference>
<dbReference type="InterPro" id="IPR029021">
    <property type="entry name" value="Prot-tyrosine_phosphatase-like"/>
</dbReference>
<name>A0A8C4QV60_EPTBU</name>
<dbReference type="GeneTree" id="ENSGT00940000157153"/>
<feature type="domain" description="Tyrosine specific protein phosphatases" evidence="10">
    <location>
        <begin position="70"/>
        <end position="127"/>
    </location>
</feature>
<dbReference type="GO" id="GO:0071363">
    <property type="term" value="P:cellular response to growth factor stimulus"/>
    <property type="evidence" value="ECO:0007669"/>
    <property type="project" value="UniProtKB-ARBA"/>
</dbReference>
<evidence type="ECO:0000256" key="2">
    <source>
        <dbReference type="ARBA" id="ARBA00008601"/>
    </source>
</evidence>
<dbReference type="PROSITE" id="PS50056">
    <property type="entry name" value="TYR_PHOSPHATASE_2"/>
    <property type="match status" value="1"/>
</dbReference>
<comment type="catalytic activity">
    <reaction evidence="7">
        <text>O-phospho-L-threonyl-[protein] + H2O = L-threonyl-[protein] + phosphate</text>
        <dbReference type="Rhea" id="RHEA:47004"/>
        <dbReference type="Rhea" id="RHEA-COMP:11060"/>
        <dbReference type="Rhea" id="RHEA-COMP:11605"/>
        <dbReference type="ChEBI" id="CHEBI:15377"/>
        <dbReference type="ChEBI" id="CHEBI:30013"/>
        <dbReference type="ChEBI" id="CHEBI:43474"/>
        <dbReference type="ChEBI" id="CHEBI:61977"/>
        <dbReference type="EC" id="3.1.3.16"/>
    </reaction>
</comment>
<dbReference type="GO" id="GO:0004725">
    <property type="term" value="F:protein tyrosine phosphatase activity"/>
    <property type="evidence" value="ECO:0007669"/>
    <property type="project" value="UniProtKB-EC"/>
</dbReference>
<evidence type="ECO:0000256" key="5">
    <source>
        <dbReference type="ARBA" id="ARBA00022912"/>
    </source>
</evidence>
<sequence length="195" mass="22304">MPNHKLPGTLFQVLDGLFLGNIRDSTDKEALQANNITHILSIHDTAREALEGITYLCIQAVDTPYQNITQHFKECIHFIHRCRLDGKCCLVHCLAGVSRSVTVVVAYMMTVTELTCEEALFAVKAARSCANPNLGFQQQLQIFQVTDLTEMRNWLRREFEESPYEDDNAARQLMRCYMDQKRQEGRFMLGQLDSA</sequence>
<dbReference type="PANTHER" id="PTHR45948:SF1">
    <property type="entry name" value="TYROSINE-PROTEIN PHOSPHATASE DOMAIN-CONTAINING PROTEIN"/>
    <property type="match status" value="1"/>
</dbReference>
<evidence type="ECO:0000256" key="4">
    <source>
        <dbReference type="ARBA" id="ARBA00022801"/>
    </source>
</evidence>
<evidence type="ECO:0000259" key="9">
    <source>
        <dbReference type="PROSITE" id="PS50054"/>
    </source>
</evidence>
<comment type="catalytic activity">
    <reaction evidence="6">
        <text>O-phospho-L-seryl-[protein] + H2O = L-seryl-[protein] + phosphate</text>
        <dbReference type="Rhea" id="RHEA:20629"/>
        <dbReference type="Rhea" id="RHEA-COMP:9863"/>
        <dbReference type="Rhea" id="RHEA-COMP:11604"/>
        <dbReference type="ChEBI" id="CHEBI:15377"/>
        <dbReference type="ChEBI" id="CHEBI:29999"/>
        <dbReference type="ChEBI" id="CHEBI:43474"/>
        <dbReference type="ChEBI" id="CHEBI:83421"/>
        <dbReference type="EC" id="3.1.3.16"/>
    </reaction>
</comment>
<dbReference type="GO" id="GO:1990782">
    <property type="term" value="F:protein tyrosine kinase binding"/>
    <property type="evidence" value="ECO:0007669"/>
    <property type="project" value="UniProtKB-ARBA"/>
</dbReference>
<evidence type="ECO:0000313" key="11">
    <source>
        <dbReference type="Ensembl" id="ENSEBUP00000019991.1"/>
    </source>
</evidence>
<comment type="similarity">
    <text evidence="2">Belongs to the protein-tyrosine phosphatase family. Non-receptor class dual specificity subfamily.</text>
</comment>
<keyword evidence="3" id="KW-0963">Cytoplasm</keyword>
<dbReference type="Gene3D" id="3.90.190.10">
    <property type="entry name" value="Protein tyrosine phosphatase superfamily"/>
    <property type="match status" value="1"/>
</dbReference>
<dbReference type="GO" id="GO:0004722">
    <property type="term" value="F:protein serine/threonine phosphatase activity"/>
    <property type="evidence" value="ECO:0007669"/>
    <property type="project" value="UniProtKB-EC"/>
</dbReference>
<evidence type="ECO:0000256" key="7">
    <source>
        <dbReference type="ARBA" id="ARBA00048336"/>
    </source>
</evidence>
<comment type="catalytic activity">
    <reaction evidence="8">
        <text>O-phospho-L-tyrosyl-[protein] + H2O = L-tyrosyl-[protein] + phosphate</text>
        <dbReference type="Rhea" id="RHEA:10684"/>
        <dbReference type="Rhea" id="RHEA-COMP:10136"/>
        <dbReference type="Rhea" id="RHEA-COMP:20101"/>
        <dbReference type="ChEBI" id="CHEBI:15377"/>
        <dbReference type="ChEBI" id="CHEBI:43474"/>
        <dbReference type="ChEBI" id="CHEBI:46858"/>
        <dbReference type="ChEBI" id="CHEBI:61978"/>
        <dbReference type="EC" id="3.1.3.48"/>
    </reaction>
</comment>
<dbReference type="GO" id="GO:0005829">
    <property type="term" value="C:cytosol"/>
    <property type="evidence" value="ECO:0007669"/>
    <property type="project" value="TreeGrafter"/>
</dbReference>
<dbReference type="PROSITE" id="PS50054">
    <property type="entry name" value="TYR_PHOSPHATASE_DUAL"/>
    <property type="match status" value="1"/>
</dbReference>
<reference evidence="11" key="2">
    <citation type="submission" date="2025-09" db="UniProtKB">
        <authorList>
            <consortium name="Ensembl"/>
        </authorList>
    </citation>
    <scope>IDENTIFICATION</scope>
</reference>
<dbReference type="InterPro" id="IPR020422">
    <property type="entry name" value="TYR_PHOSPHATASE_DUAL_dom"/>
</dbReference>
<reference evidence="11" key="1">
    <citation type="submission" date="2025-08" db="UniProtKB">
        <authorList>
            <consortium name="Ensembl"/>
        </authorList>
    </citation>
    <scope>IDENTIFICATION</scope>
</reference>
<evidence type="ECO:0000259" key="10">
    <source>
        <dbReference type="PROSITE" id="PS50056"/>
    </source>
</evidence>
<keyword evidence="5" id="KW-0904">Protein phosphatase</keyword>
<dbReference type="GO" id="GO:0050860">
    <property type="term" value="P:negative regulation of T cell receptor signaling pathway"/>
    <property type="evidence" value="ECO:0007669"/>
    <property type="project" value="UniProtKB-ARBA"/>
</dbReference>
<dbReference type="Ensembl" id="ENSEBUT00000020567.1">
    <property type="protein sequence ID" value="ENSEBUP00000019991.1"/>
    <property type="gene ID" value="ENSEBUG00000012408.1"/>
</dbReference>
<comment type="subcellular location">
    <subcellularLocation>
        <location evidence="1">Cytoplasm</location>
    </subcellularLocation>
</comment>
<dbReference type="AlphaFoldDB" id="A0A8C4QV60"/>
<dbReference type="InterPro" id="IPR000340">
    <property type="entry name" value="Dual-sp_phosphatase_cat-dom"/>
</dbReference>
<evidence type="ECO:0000256" key="3">
    <source>
        <dbReference type="ARBA" id="ARBA00022490"/>
    </source>
</evidence>
<dbReference type="Proteomes" id="UP000694388">
    <property type="component" value="Unplaced"/>
</dbReference>
<proteinExistence type="inferred from homology"/>
<dbReference type="SUPFAM" id="SSF52799">
    <property type="entry name" value="(Phosphotyrosine protein) phosphatases II"/>
    <property type="match status" value="1"/>
</dbReference>
<evidence type="ECO:0000256" key="6">
    <source>
        <dbReference type="ARBA" id="ARBA00047761"/>
    </source>
</evidence>
<evidence type="ECO:0000313" key="12">
    <source>
        <dbReference type="Proteomes" id="UP000694388"/>
    </source>
</evidence>
<keyword evidence="12" id="KW-1185">Reference proteome</keyword>
<dbReference type="SMART" id="SM00195">
    <property type="entry name" value="DSPc"/>
    <property type="match status" value="1"/>
</dbReference>
<dbReference type="PANTHER" id="PTHR45948">
    <property type="entry name" value="DUAL SPECIFICITY PROTEIN PHOSPHATASE DDB_G0269404-RELATED"/>
    <property type="match status" value="1"/>
</dbReference>
<evidence type="ECO:0000256" key="1">
    <source>
        <dbReference type="ARBA" id="ARBA00004496"/>
    </source>
</evidence>
<dbReference type="Pfam" id="PF00782">
    <property type="entry name" value="DSPc"/>
    <property type="match status" value="1"/>
</dbReference>
<dbReference type="InterPro" id="IPR000387">
    <property type="entry name" value="Tyr_Pase_dom"/>
</dbReference>
<evidence type="ECO:0000256" key="8">
    <source>
        <dbReference type="ARBA" id="ARBA00051722"/>
    </source>
</evidence>
<keyword evidence="4" id="KW-0378">Hydrolase</keyword>
<protein>
    <submittedName>
        <fullName evidence="11">Dual specificity phosphatase 22b</fullName>
    </submittedName>
</protein>